<dbReference type="Pfam" id="PF01725">
    <property type="entry name" value="Ham1p_like"/>
    <property type="match status" value="1"/>
</dbReference>
<gene>
    <name evidence="3" type="ORF">A3F47_01255</name>
</gene>
<accession>A0A1G2I6L6</accession>
<dbReference type="CDD" id="cd00515">
    <property type="entry name" value="HAM1"/>
    <property type="match status" value="1"/>
</dbReference>
<dbReference type="PANTHER" id="PTHR11067">
    <property type="entry name" value="INOSINE TRIPHOSPHATE PYROPHOSPHATASE/HAM1 PROTEIN"/>
    <property type="match status" value="1"/>
</dbReference>
<dbReference type="AlphaFoldDB" id="A0A1G2I6L6"/>
<dbReference type="Gene3D" id="3.90.950.10">
    <property type="match status" value="1"/>
</dbReference>
<dbReference type="EMBL" id="MHOV01000008">
    <property type="protein sequence ID" value="OGZ70464.1"/>
    <property type="molecule type" value="Genomic_DNA"/>
</dbReference>
<comment type="similarity">
    <text evidence="1">Belongs to the HAM1 NTPase family.</text>
</comment>
<evidence type="ECO:0000256" key="1">
    <source>
        <dbReference type="ARBA" id="ARBA00008023"/>
    </source>
</evidence>
<dbReference type="SUPFAM" id="SSF52972">
    <property type="entry name" value="ITPase-like"/>
    <property type="match status" value="1"/>
</dbReference>
<evidence type="ECO:0000256" key="2">
    <source>
        <dbReference type="ARBA" id="ARBA00022801"/>
    </source>
</evidence>
<dbReference type="PANTHER" id="PTHR11067:SF9">
    <property type="entry name" value="INOSINE TRIPHOSPHATE PYROPHOSPHATASE"/>
    <property type="match status" value="1"/>
</dbReference>
<dbReference type="InterPro" id="IPR029001">
    <property type="entry name" value="ITPase-like_fam"/>
</dbReference>
<organism evidence="3 4">
    <name type="scientific">Candidatus Staskawiczbacteria bacterium RIFCSPHIGHO2_12_FULL_38_11</name>
    <dbReference type="NCBI Taxonomy" id="1802209"/>
    <lineage>
        <taxon>Bacteria</taxon>
        <taxon>Candidatus Staskawicziibacteriota</taxon>
    </lineage>
</organism>
<dbReference type="GO" id="GO:0005737">
    <property type="term" value="C:cytoplasm"/>
    <property type="evidence" value="ECO:0007669"/>
    <property type="project" value="TreeGrafter"/>
</dbReference>
<protein>
    <recommendedName>
        <fullName evidence="5">Non-canonical purine NTP pyrophosphatase, RdgB/HAM1 family</fullName>
    </recommendedName>
</protein>
<dbReference type="Proteomes" id="UP000179214">
    <property type="component" value="Unassembled WGS sequence"/>
</dbReference>
<dbReference type="InterPro" id="IPR002637">
    <property type="entry name" value="RdgB/HAM1"/>
</dbReference>
<proteinExistence type="inferred from homology"/>
<reference evidence="3 4" key="1">
    <citation type="journal article" date="2016" name="Nat. Commun.">
        <title>Thousands of microbial genomes shed light on interconnected biogeochemical processes in an aquifer system.</title>
        <authorList>
            <person name="Anantharaman K."/>
            <person name="Brown C.T."/>
            <person name="Hug L.A."/>
            <person name="Sharon I."/>
            <person name="Castelle C.J."/>
            <person name="Probst A.J."/>
            <person name="Thomas B.C."/>
            <person name="Singh A."/>
            <person name="Wilkins M.J."/>
            <person name="Karaoz U."/>
            <person name="Brodie E.L."/>
            <person name="Williams K.H."/>
            <person name="Hubbard S.S."/>
            <person name="Banfield J.F."/>
        </authorList>
    </citation>
    <scope>NUCLEOTIDE SEQUENCE [LARGE SCALE GENOMIC DNA]</scope>
</reference>
<keyword evidence="2" id="KW-0378">Hydrolase</keyword>
<dbReference type="GO" id="GO:0009143">
    <property type="term" value="P:nucleoside triphosphate catabolic process"/>
    <property type="evidence" value="ECO:0007669"/>
    <property type="project" value="InterPro"/>
</dbReference>
<evidence type="ECO:0000313" key="4">
    <source>
        <dbReference type="Proteomes" id="UP000179214"/>
    </source>
</evidence>
<comment type="caution">
    <text evidence="3">The sequence shown here is derived from an EMBL/GenBank/DDBJ whole genome shotgun (WGS) entry which is preliminary data.</text>
</comment>
<sequence length="160" mass="18416">MDFPILHQKLDLVEIQSIYLREVVEHKAKEAYKYLGKPVLVEDTSLVFNALGKLPGPFIKWFLAELDNNGLCKILNGYEDRSTLAQVYFGLYDGKELHLFQGEMQGTIASNPRGKRGFGWDPIFIPSGYEKTWGEMLQDEQKETSMRRIALKKLEGFLKQ</sequence>
<evidence type="ECO:0000313" key="3">
    <source>
        <dbReference type="EMBL" id="OGZ70464.1"/>
    </source>
</evidence>
<evidence type="ECO:0008006" key="5">
    <source>
        <dbReference type="Google" id="ProtNLM"/>
    </source>
</evidence>
<dbReference type="GO" id="GO:0047429">
    <property type="term" value="F:nucleoside triphosphate diphosphatase activity"/>
    <property type="evidence" value="ECO:0007669"/>
    <property type="project" value="InterPro"/>
</dbReference>
<name>A0A1G2I6L6_9BACT</name>